<dbReference type="EMBL" id="JAIEZQ010000002">
    <property type="protein sequence ID" value="MBY9075945.1"/>
    <property type="molecule type" value="Genomic_DNA"/>
</dbReference>
<evidence type="ECO:0000313" key="1">
    <source>
        <dbReference type="EMBL" id="MBY9075945.1"/>
    </source>
</evidence>
<evidence type="ECO:0000313" key="2">
    <source>
        <dbReference type="Proteomes" id="UP000754710"/>
    </source>
</evidence>
<reference evidence="1 2" key="1">
    <citation type="submission" date="2021-08" db="EMBL/GenBank/DDBJ databases">
        <title>Nocardioides bacterium WL0053 sp. nov., isolated from the sediment.</title>
        <authorList>
            <person name="Wang L."/>
            <person name="Zhang D."/>
            <person name="Zhang A."/>
        </authorList>
    </citation>
    <scope>NUCLEOTIDE SEQUENCE [LARGE SCALE GENOMIC DNA]</scope>
    <source>
        <strain evidence="1 2">WL0053</strain>
    </source>
</reference>
<dbReference type="RefSeq" id="WP_221025635.1">
    <property type="nucleotide sequence ID" value="NZ_JAIEZQ010000002.1"/>
</dbReference>
<organism evidence="1 2">
    <name type="scientific">Nocardioides jiangsuensis</name>
    <dbReference type="NCBI Taxonomy" id="2866161"/>
    <lineage>
        <taxon>Bacteria</taxon>
        <taxon>Bacillati</taxon>
        <taxon>Actinomycetota</taxon>
        <taxon>Actinomycetes</taxon>
        <taxon>Propionibacteriales</taxon>
        <taxon>Nocardioidaceae</taxon>
        <taxon>Nocardioides</taxon>
    </lineage>
</organism>
<keyword evidence="2" id="KW-1185">Reference proteome</keyword>
<proteinExistence type="predicted"/>
<accession>A0ABS7RLM0</accession>
<protein>
    <submittedName>
        <fullName evidence="1">Uncharacterized protein</fullName>
    </submittedName>
</protein>
<comment type="caution">
    <text evidence="1">The sequence shown here is derived from an EMBL/GenBank/DDBJ whole genome shotgun (WGS) entry which is preliminary data.</text>
</comment>
<dbReference type="Proteomes" id="UP000754710">
    <property type="component" value="Unassembled WGS sequence"/>
</dbReference>
<name>A0ABS7RLM0_9ACTN</name>
<sequence length="68" mass="7317">MANLDGSRSHGGRFDPAVSEALLDDLAKLGEAYRAVLSSARRAGVDAWELPDFLGVEKGGTPDRRVIY</sequence>
<gene>
    <name evidence="1" type="ORF">K1X13_14015</name>
</gene>